<accession>A0A0U2L143</accession>
<feature type="binding site" evidence="10">
    <location>
        <begin position="197"/>
        <end position="198"/>
    </location>
    <ligand>
        <name>substrate</name>
    </ligand>
</feature>
<dbReference type="STRING" id="162209.IJ22_29090"/>
<dbReference type="GO" id="GO:0017111">
    <property type="term" value="F:ribonucleoside triphosphate phosphatase activity"/>
    <property type="evidence" value="ECO:0007669"/>
    <property type="project" value="InterPro"/>
</dbReference>
<keyword evidence="4 10" id="KW-0547">Nucleotide-binding</keyword>
<evidence type="ECO:0000256" key="7">
    <source>
        <dbReference type="ARBA" id="ARBA00023080"/>
    </source>
</evidence>
<evidence type="ECO:0000256" key="8">
    <source>
        <dbReference type="ARBA" id="ARBA00051875"/>
    </source>
</evidence>
<keyword evidence="3 10" id="KW-0479">Metal-binding</keyword>
<dbReference type="GO" id="GO:0000166">
    <property type="term" value="F:nucleotide binding"/>
    <property type="evidence" value="ECO:0007669"/>
    <property type="project" value="UniProtKB-KW"/>
</dbReference>
<proteinExistence type="inferred from homology"/>
<dbReference type="EMBL" id="CP013652">
    <property type="protein sequence ID" value="ALS23282.1"/>
    <property type="molecule type" value="Genomic_DNA"/>
</dbReference>
<dbReference type="FunFam" id="3.90.950.10:FF:000001">
    <property type="entry name" value="dITP/XTP pyrophosphatase"/>
    <property type="match status" value="1"/>
</dbReference>
<feature type="binding site" evidence="10">
    <location>
        <position position="192"/>
    </location>
    <ligand>
        <name>substrate</name>
    </ligand>
</feature>
<feature type="binding site" evidence="10">
    <location>
        <begin position="169"/>
        <end position="172"/>
    </location>
    <ligand>
        <name>substrate</name>
    </ligand>
</feature>
<dbReference type="EC" id="3.6.1.66" evidence="10"/>
<dbReference type="PATRIC" id="fig|162209.4.peg.3103"/>
<dbReference type="GO" id="GO:0009117">
    <property type="term" value="P:nucleotide metabolic process"/>
    <property type="evidence" value="ECO:0007669"/>
    <property type="project" value="UniProtKB-KW"/>
</dbReference>
<dbReference type="Pfam" id="PF01725">
    <property type="entry name" value="Ham1p_like"/>
    <property type="match status" value="1"/>
</dbReference>
<protein>
    <recommendedName>
        <fullName evidence="10">dITP/XTP pyrophosphatase</fullName>
        <ecNumber evidence="10">3.6.1.66</ecNumber>
    </recommendedName>
    <alternativeName>
        <fullName evidence="10">Non-canonical purine NTP pyrophosphatase</fullName>
    </alternativeName>
    <alternativeName>
        <fullName evidence="10">Non-standard purine NTP pyrophosphatase</fullName>
    </alternativeName>
    <alternativeName>
        <fullName evidence="10">Nucleoside-triphosphate diphosphatase</fullName>
    </alternativeName>
    <alternativeName>
        <fullName evidence="10">Nucleoside-triphosphate pyrophosphatase</fullName>
        <shortName evidence="10">NTPase</shortName>
    </alternativeName>
</protein>
<comment type="catalytic activity">
    <reaction evidence="10">
        <text>ITP + H2O = IMP + diphosphate + H(+)</text>
        <dbReference type="Rhea" id="RHEA:29399"/>
        <dbReference type="ChEBI" id="CHEBI:15377"/>
        <dbReference type="ChEBI" id="CHEBI:15378"/>
        <dbReference type="ChEBI" id="CHEBI:33019"/>
        <dbReference type="ChEBI" id="CHEBI:58053"/>
        <dbReference type="ChEBI" id="CHEBI:61402"/>
        <dbReference type="EC" id="3.6.1.66"/>
    </reaction>
</comment>
<evidence type="ECO:0000256" key="2">
    <source>
        <dbReference type="ARBA" id="ARBA00011738"/>
    </source>
</evidence>
<dbReference type="InterPro" id="IPR002637">
    <property type="entry name" value="RdgB/HAM1"/>
</dbReference>
<keyword evidence="13" id="KW-1185">Reference proteome</keyword>
<evidence type="ECO:0000256" key="11">
    <source>
        <dbReference type="RuleBase" id="RU003781"/>
    </source>
</evidence>
<dbReference type="CDD" id="cd00515">
    <property type="entry name" value="HAM1"/>
    <property type="match status" value="1"/>
</dbReference>
<keyword evidence="5 10" id="KW-0378">Hydrolase</keyword>
<evidence type="ECO:0000256" key="9">
    <source>
        <dbReference type="ARBA" id="ARBA00052017"/>
    </source>
</evidence>
<feature type="binding site" evidence="10">
    <location>
        <begin position="12"/>
        <end position="17"/>
    </location>
    <ligand>
        <name>substrate</name>
    </ligand>
</feature>
<organism evidence="12 13">
    <name type="scientific">Paenibacillus naphthalenovorans</name>
    <dbReference type="NCBI Taxonomy" id="162209"/>
    <lineage>
        <taxon>Bacteria</taxon>
        <taxon>Bacillati</taxon>
        <taxon>Bacillota</taxon>
        <taxon>Bacilli</taxon>
        <taxon>Bacillales</taxon>
        <taxon>Paenibacillaceae</taxon>
        <taxon>Paenibacillus</taxon>
    </lineage>
</organism>
<dbReference type="GO" id="GO:0009146">
    <property type="term" value="P:purine nucleoside triphosphate catabolic process"/>
    <property type="evidence" value="ECO:0007669"/>
    <property type="project" value="UniProtKB-UniRule"/>
</dbReference>
<dbReference type="GO" id="GO:0036222">
    <property type="term" value="F:XTP diphosphatase activity"/>
    <property type="evidence" value="ECO:0007669"/>
    <property type="project" value="UniProtKB-UniRule"/>
</dbReference>
<feature type="binding site" evidence="10">
    <location>
        <position position="75"/>
    </location>
    <ligand>
        <name>substrate</name>
    </ligand>
</feature>
<evidence type="ECO:0000256" key="5">
    <source>
        <dbReference type="ARBA" id="ARBA00022801"/>
    </source>
</evidence>
<dbReference type="Gene3D" id="3.90.950.10">
    <property type="match status" value="1"/>
</dbReference>
<dbReference type="SUPFAM" id="SSF52972">
    <property type="entry name" value="ITPase-like"/>
    <property type="match status" value="1"/>
</dbReference>
<dbReference type="GO" id="GO:0035870">
    <property type="term" value="F:dITP diphosphatase activity"/>
    <property type="evidence" value="ECO:0007669"/>
    <property type="project" value="UniProtKB-UniRule"/>
</dbReference>
<keyword evidence="6 10" id="KW-0460">Magnesium</keyword>
<comment type="catalytic activity">
    <reaction evidence="9 10">
        <text>XTP + H2O = XMP + diphosphate + H(+)</text>
        <dbReference type="Rhea" id="RHEA:28610"/>
        <dbReference type="ChEBI" id="CHEBI:15377"/>
        <dbReference type="ChEBI" id="CHEBI:15378"/>
        <dbReference type="ChEBI" id="CHEBI:33019"/>
        <dbReference type="ChEBI" id="CHEBI:57464"/>
        <dbReference type="ChEBI" id="CHEBI:61314"/>
        <dbReference type="EC" id="3.6.1.66"/>
    </reaction>
</comment>
<sequence>MLLPGSEILIATKNAGKVKEFESLFRDKGLTVRSLRDYPDIPDIPEDGETFAANALIKARAIALRFGVAVAADDSGLCVDRLDGAPGVYSARYAGEPPDDAANNRKLLDELGKRAAPAQGPAPGGPVYLSPARFVCAIALVDKHGEPVAEVEGECEGVIIDSPRGERGFGYDPLFYVPELGRTLAELTMEEKNALSHRGRALRKLWDMLDRK</sequence>
<dbReference type="GO" id="GO:0036220">
    <property type="term" value="F:ITP diphosphatase activity"/>
    <property type="evidence" value="ECO:0007669"/>
    <property type="project" value="UniProtKB-UniRule"/>
</dbReference>
<dbReference type="RefSeq" id="WP_062409276.1">
    <property type="nucleotide sequence ID" value="NZ_BJCS01000007.1"/>
</dbReference>
<dbReference type="InterPro" id="IPR020922">
    <property type="entry name" value="dITP/XTP_pyrophosphatase"/>
</dbReference>
<comment type="similarity">
    <text evidence="1 10 11">Belongs to the HAM1 NTPase family.</text>
</comment>
<dbReference type="KEGG" id="pnp:IJ22_29090"/>
<gene>
    <name evidence="12" type="ORF">IJ22_29090</name>
</gene>
<dbReference type="OrthoDB" id="9807456at2"/>
<evidence type="ECO:0000256" key="3">
    <source>
        <dbReference type="ARBA" id="ARBA00022723"/>
    </source>
</evidence>
<dbReference type="NCBIfam" id="TIGR00042">
    <property type="entry name" value="RdgB/HAM1 family non-canonical purine NTP pyrophosphatase"/>
    <property type="match status" value="1"/>
</dbReference>
<dbReference type="NCBIfam" id="NF011397">
    <property type="entry name" value="PRK14822.1"/>
    <property type="match status" value="1"/>
</dbReference>
<name>A0A0U2L143_9BACL</name>
<evidence type="ECO:0000256" key="1">
    <source>
        <dbReference type="ARBA" id="ARBA00008023"/>
    </source>
</evidence>
<comment type="catalytic activity">
    <reaction evidence="8 10">
        <text>dITP + H2O = dIMP + diphosphate + H(+)</text>
        <dbReference type="Rhea" id="RHEA:28342"/>
        <dbReference type="ChEBI" id="CHEBI:15377"/>
        <dbReference type="ChEBI" id="CHEBI:15378"/>
        <dbReference type="ChEBI" id="CHEBI:33019"/>
        <dbReference type="ChEBI" id="CHEBI:61194"/>
        <dbReference type="ChEBI" id="CHEBI:61382"/>
        <dbReference type="EC" id="3.6.1.66"/>
    </reaction>
</comment>
<comment type="cofactor">
    <cofactor evidence="10">
        <name>Mg(2+)</name>
        <dbReference type="ChEBI" id="CHEBI:18420"/>
    </cofactor>
    <text evidence="10">Binds 1 Mg(2+) ion per subunit.</text>
</comment>
<evidence type="ECO:0000313" key="12">
    <source>
        <dbReference type="EMBL" id="ALS23282.1"/>
    </source>
</evidence>
<reference evidence="13" key="1">
    <citation type="submission" date="2015-12" db="EMBL/GenBank/DDBJ databases">
        <title>Complete genome sequences of two moderately thermophilic Paenibacillus species.</title>
        <authorList>
            <person name="Butler R.III."/>
            <person name="Wang J."/>
            <person name="Stark B.C."/>
            <person name="Pombert J.-F."/>
        </authorList>
    </citation>
    <scope>NUCLEOTIDE SEQUENCE [LARGE SCALE GENOMIC DNA]</scope>
    <source>
        <strain evidence="13">32O-Y</strain>
    </source>
</reference>
<evidence type="ECO:0000313" key="13">
    <source>
        <dbReference type="Proteomes" id="UP000061660"/>
    </source>
</evidence>
<evidence type="ECO:0000256" key="4">
    <source>
        <dbReference type="ARBA" id="ARBA00022741"/>
    </source>
</evidence>
<dbReference type="GO" id="GO:0046872">
    <property type="term" value="F:metal ion binding"/>
    <property type="evidence" value="ECO:0007669"/>
    <property type="project" value="UniProtKB-KW"/>
</dbReference>
<dbReference type="PANTHER" id="PTHR11067">
    <property type="entry name" value="INOSINE TRIPHOSPHATE PYROPHOSPHATASE/HAM1 PROTEIN"/>
    <property type="match status" value="1"/>
</dbReference>
<keyword evidence="7 10" id="KW-0546">Nucleotide metabolism</keyword>
<comment type="subunit">
    <text evidence="2 10">Homodimer.</text>
</comment>
<feature type="active site" description="Proton acceptor" evidence="10">
    <location>
        <position position="74"/>
    </location>
</feature>
<dbReference type="HAMAP" id="MF_01405">
    <property type="entry name" value="Non_canon_purine_NTPase"/>
    <property type="match status" value="1"/>
</dbReference>
<dbReference type="InterPro" id="IPR029001">
    <property type="entry name" value="ITPase-like_fam"/>
</dbReference>
<dbReference type="Proteomes" id="UP000061660">
    <property type="component" value="Chromosome"/>
</dbReference>
<dbReference type="GO" id="GO:0005829">
    <property type="term" value="C:cytosol"/>
    <property type="evidence" value="ECO:0007669"/>
    <property type="project" value="TreeGrafter"/>
</dbReference>
<comment type="caution">
    <text evidence="10">Lacks conserved residue(s) required for the propagation of feature annotation.</text>
</comment>
<dbReference type="PANTHER" id="PTHR11067:SF9">
    <property type="entry name" value="INOSINE TRIPHOSPHATE PYROPHOSPHATASE"/>
    <property type="match status" value="1"/>
</dbReference>
<reference evidence="12 13" key="2">
    <citation type="journal article" date="2016" name="Genome Announc.">
        <title>Complete Genome Sequences of Two Interactive Moderate Thermophiles, Paenibacillus napthalenovorans 32O-Y and Paenibacillus sp. 32O-W.</title>
        <authorList>
            <person name="Butler R.R.III."/>
            <person name="Wang J."/>
            <person name="Stark B.C."/>
            <person name="Pombert J.F."/>
        </authorList>
    </citation>
    <scope>NUCLEOTIDE SEQUENCE [LARGE SCALE GENOMIC DNA]</scope>
    <source>
        <strain evidence="12 13">32O-Y</strain>
    </source>
</reference>
<evidence type="ECO:0000256" key="10">
    <source>
        <dbReference type="HAMAP-Rule" id="MF_01405"/>
    </source>
</evidence>
<dbReference type="AlphaFoldDB" id="A0A0U2L143"/>
<evidence type="ECO:0000256" key="6">
    <source>
        <dbReference type="ARBA" id="ARBA00022842"/>
    </source>
</evidence>
<feature type="binding site" evidence="10">
    <location>
        <position position="74"/>
    </location>
    <ligand>
        <name>Mg(2+)</name>
        <dbReference type="ChEBI" id="CHEBI:18420"/>
    </ligand>
</feature>
<comment type="function">
    <text evidence="10">Pyrophosphatase that catalyzes the hydrolysis of nucleoside triphosphates to their monophosphate derivatives, with a high preference for the non-canonical purine nucleotides XTP (xanthosine triphosphate), dITP (deoxyinosine triphosphate) and ITP. Seems to function as a house-cleaning enzyme that removes non-canonical purine nucleotides from the nucleotide pool, thus preventing their incorporation into DNA/RNA and avoiding chromosomal lesions.</text>
</comment>